<evidence type="ECO:0000256" key="15">
    <source>
        <dbReference type="ARBA" id="ARBA00030679"/>
    </source>
</evidence>
<evidence type="ECO:0000256" key="17">
    <source>
        <dbReference type="SAM" id="MobiDB-lite"/>
    </source>
</evidence>
<evidence type="ECO:0000256" key="5">
    <source>
        <dbReference type="ARBA" id="ARBA00010810"/>
    </source>
</evidence>
<keyword evidence="8" id="KW-0808">Transferase</keyword>
<evidence type="ECO:0000256" key="11">
    <source>
        <dbReference type="ARBA" id="ARBA00022842"/>
    </source>
</evidence>
<keyword evidence="14" id="KW-0464">Manganese</keyword>
<evidence type="ECO:0000256" key="9">
    <source>
        <dbReference type="ARBA" id="ARBA00022692"/>
    </source>
</evidence>
<comment type="cofactor">
    <cofactor evidence="1">
        <name>Mn(2+)</name>
        <dbReference type="ChEBI" id="CHEBI:29035"/>
    </cofactor>
</comment>
<keyword evidence="11" id="KW-0460">Magnesium</keyword>
<dbReference type="Gene3D" id="3.40.50.12610">
    <property type="match status" value="1"/>
</dbReference>
<keyword evidence="21" id="KW-1185">Reference proteome</keyword>
<dbReference type="EMBL" id="LMVM01000001">
    <property type="protein sequence ID" value="PAV05839.1"/>
    <property type="molecule type" value="Genomic_DNA"/>
</dbReference>
<name>A0A2A2H8T2_METBR</name>
<dbReference type="UniPathway" id="UPA00378"/>
<dbReference type="OrthoDB" id="82393at2157"/>
<keyword evidence="13 18" id="KW-0472">Membrane</keyword>
<reference evidence="20 21" key="1">
    <citation type="journal article" date="2017" name="BMC Genomics">
        <title>Genomic analysis of methanogenic archaea reveals a shift towards energy conservation.</title>
        <authorList>
            <person name="Gilmore S.P."/>
            <person name="Henske J.K."/>
            <person name="Sexton J.A."/>
            <person name="Solomon K.V."/>
            <person name="Seppala S."/>
            <person name="Yoo J.I."/>
            <person name="Huyett L.M."/>
            <person name="Pressman A."/>
            <person name="Cogan J.Z."/>
            <person name="Kivenson V."/>
            <person name="Peng X."/>
            <person name="Tan Y."/>
            <person name="Valentine D.L."/>
            <person name="O'Malley M.A."/>
        </authorList>
    </citation>
    <scope>NUCLEOTIDE SEQUENCE [LARGE SCALE GENOMIC DNA]</scope>
    <source>
        <strain evidence="20 21">M.o.H.</strain>
    </source>
</reference>
<keyword evidence="12 18" id="KW-1133">Transmembrane helix</keyword>
<dbReference type="EC" id="2.4.99.21" evidence="6"/>
<evidence type="ECO:0000256" key="13">
    <source>
        <dbReference type="ARBA" id="ARBA00023136"/>
    </source>
</evidence>
<evidence type="ECO:0000256" key="16">
    <source>
        <dbReference type="ARBA" id="ARBA00034066"/>
    </source>
</evidence>
<dbReference type="RefSeq" id="WP_069581893.1">
    <property type="nucleotide sequence ID" value="NZ_LMVM01000001.1"/>
</dbReference>
<dbReference type="InterPro" id="IPR003674">
    <property type="entry name" value="Oligo_trans_STT3"/>
</dbReference>
<sequence>MNIKETLFKLKPLLIILLLFSIVFLLRMETVSISGVPHDYKSYFEDQNGFPYFSEMDSYYNYRLTQDYLNHGYLGDTIINGTSWDLHSYYPSGRSAEYPPLIIYITAFAYKLVNSFSNVPLNGIAVWLAPFVASLAVIPAYLFVKRLTNDYGGITAGILAGLAPWYFSHTFAGFFDTDMFAVLFPILIVGFFIVGAFTKNIRTRSIYIMLSAISVLVYSMAWQEWWYMFYLVISTGIIYLLISNYVLKMETVKPSKGYPNKFKWFLDQPVLFSLVVFAVTGFLLVGIIMGFSEFTGIISSISQATQLQSSVQGTSYPNVYLSVREMLTPGFWNVVDGVGGILPFMLGIMLIPFLLLKLSQNTHTKELKAPKRKSKPRRKSKKRAKVAEEKRNTVEDPHITEDKKNYLLYVILFTIWLLGLGYLLTKGQRFIENFSVPVVLGAGILIGLLVPYFKKYIKDARYSALAILFVIAVVAYSPAATAYTFSNQIVPSADDSMYELLTWIKDNTPPNTVLTSWWDFGHFFTAVGDRPVTFDGGSQNTPRAYWVGRSLLTSNENLSAGILRMLTSSGEEGISTLENYTHDTGKSVEILNKILPVDRQAAQTILTKGYNLTPVQAQDVLQYTHPINPAPYKLILSADMIIKAGVWSEFGNWNFQNGTGQGYGYSAQQASVSSLDGTVAIHAQNGIVAQINGTQITAGLAYTQNNQTQIMAPHKLIVIKNNQIVMNQIVSNQSQISILLAMDNNSCLAVAMNRELESSMFTRLYFENGAGLSRFKFAHSVGGYVVWNVN</sequence>
<evidence type="ECO:0000256" key="18">
    <source>
        <dbReference type="SAM" id="Phobius"/>
    </source>
</evidence>
<dbReference type="Proteomes" id="UP000217784">
    <property type="component" value="Unassembled WGS sequence"/>
</dbReference>
<feature type="transmembrane region" description="Helical" evidence="18">
    <location>
        <begin position="151"/>
        <end position="167"/>
    </location>
</feature>
<comment type="catalytic activity">
    <reaction evidence="16">
        <text>an archaeal dolichyl phosphooligosaccharide + [protein]-L-asparagine = an archaeal dolichyl phosphate + a glycoprotein with the oligosaccharide chain attached by N-beta-D-glycosyl linkage to a protein L-asparagine.</text>
        <dbReference type="EC" id="2.4.99.21"/>
    </reaction>
</comment>
<dbReference type="GO" id="GO:0005886">
    <property type="term" value="C:plasma membrane"/>
    <property type="evidence" value="ECO:0007669"/>
    <property type="project" value="UniProtKB-SubCell"/>
</dbReference>
<evidence type="ECO:0000259" key="19">
    <source>
        <dbReference type="Pfam" id="PF02516"/>
    </source>
</evidence>
<comment type="subcellular location">
    <subcellularLocation>
        <location evidence="3">Cell membrane</location>
        <topology evidence="3">Multi-pass membrane protein</topology>
    </subcellularLocation>
</comment>
<evidence type="ECO:0000256" key="4">
    <source>
        <dbReference type="ARBA" id="ARBA00004922"/>
    </source>
</evidence>
<comment type="pathway">
    <text evidence="4">Protein modification; protein glycosylation.</text>
</comment>
<feature type="transmembrane region" description="Helical" evidence="18">
    <location>
        <begin position="227"/>
        <end position="247"/>
    </location>
</feature>
<feature type="transmembrane region" description="Helical" evidence="18">
    <location>
        <begin position="205"/>
        <end position="221"/>
    </location>
</feature>
<evidence type="ECO:0000256" key="8">
    <source>
        <dbReference type="ARBA" id="ARBA00022679"/>
    </source>
</evidence>
<feature type="transmembrane region" description="Helical" evidence="18">
    <location>
        <begin position="268"/>
        <end position="291"/>
    </location>
</feature>
<accession>A0A2A2H8T2</accession>
<evidence type="ECO:0000313" key="21">
    <source>
        <dbReference type="Proteomes" id="UP000217784"/>
    </source>
</evidence>
<dbReference type="GO" id="GO:0046872">
    <property type="term" value="F:metal ion binding"/>
    <property type="evidence" value="ECO:0007669"/>
    <property type="project" value="UniProtKB-KW"/>
</dbReference>
<dbReference type="AlphaFoldDB" id="A0A2A2H8T2"/>
<evidence type="ECO:0000313" key="20">
    <source>
        <dbReference type="EMBL" id="PAV05839.1"/>
    </source>
</evidence>
<evidence type="ECO:0000256" key="6">
    <source>
        <dbReference type="ARBA" id="ARBA00012602"/>
    </source>
</evidence>
<feature type="compositionally biased region" description="Basic residues" evidence="17">
    <location>
        <begin position="370"/>
        <end position="384"/>
    </location>
</feature>
<organism evidence="20 21">
    <name type="scientific">Methanobacterium bryantii</name>
    <dbReference type="NCBI Taxonomy" id="2161"/>
    <lineage>
        <taxon>Archaea</taxon>
        <taxon>Methanobacteriati</taxon>
        <taxon>Methanobacteriota</taxon>
        <taxon>Methanomada group</taxon>
        <taxon>Methanobacteria</taxon>
        <taxon>Methanobacteriales</taxon>
        <taxon>Methanobacteriaceae</taxon>
        <taxon>Methanobacterium</taxon>
    </lineage>
</organism>
<feature type="transmembrane region" description="Helical" evidence="18">
    <location>
        <begin position="331"/>
        <end position="356"/>
    </location>
</feature>
<gene>
    <name evidence="20" type="ORF">ASJ80_13305</name>
</gene>
<dbReference type="Pfam" id="PF02516">
    <property type="entry name" value="STT3"/>
    <property type="match status" value="1"/>
</dbReference>
<feature type="domain" description="Oligosaccharyl transferase STT3 N-terminal" evidence="19">
    <location>
        <begin position="25"/>
        <end position="473"/>
    </location>
</feature>
<comment type="caution">
    <text evidence="20">The sequence shown here is derived from an EMBL/GenBank/DDBJ whole genome shotgun (WGS) entry which is preliminary data.</text>
</comment>
<feature type="transmembrane region" description="Helical" evidence="18">
    <location>
        <begin position="179"/>
        <end position="198"/>
    </location>
</feature>
<dbReference type="GO" id="GO:0004576">
    <property type="term" value="F:oligosaccharyl transferase activity"/>
    <property type="evidence" value="ECO:0007669"/>
    <property type="project" value="InterPro"/>
</dbReference>
<feature type="transmembrane region" description="Helical" evidence="18">
    <location>
        <begin position="436"/>
        <end position="453"/>
    </location>
</feature>
<feature type="transmembrane region" description="Helical" evidence="18">
    <location>
        <begin position="465"/>
        <end position="485"/>
    </location>
</feature>
<comment type="similarity">
    <text evidence="5">Belongs to the STT3 family.</text>
</comment>
<dbReference type="PANTHER" id="PTHR13872:SF1">
    <property type="entry name" value="DOLICHYL-DIPHOSPHOOLIGOSACCHARIDE--PROTEIN GLYCOSYLTRANSFERASE SUBUNIT STT3B"/>
    <property type="match status" value="1"/>
</dbReference>
<proteinExistence type="inferred from homology"/>
<protein>
    <recommendedName>
        <fullName evidence="6">dolichyl-phosphooligosaccharide-protein glycotransferase</fullName>
        <ecNumber evidence="6">2.4.99.21</ecNumber>
    </recommendedName>
    <alternativeName>
        <fullName evidence="15">Oligosaccharyl transferase</fullName>
    </alternativeName>
</protein>
<comment type="cofactor">
    <cofactor evidence="2">
        <name>Mg(2+)</name>
        <dbReference type="ChEBI" id="CHEBI:18420"/>
    </cofactor>
</comment>
<evidence type="ECO:0000256" key="14">
    <source>
        <dbReference type="ARBA" id="ARBA00023211"/>
    </source>
</evidence>
<keyword evidence="9 18" id="KW-0812">Transmembrane</keyword>
<keyword evidence="7" id="KW-0328">Glycosyltransferase</keyword>
<evidence type="ECO:0000256" key="1">
    <source>
        <dbReference type="ARBA" id="ARBA00001936"/>
    </source>
</evidence>
<evidence type="ECO:0000256" key="12">
    <source>
        <dbReference type="ARBA" id="ARBA00022989"/>
    </source>
</evidence>
<feature type="transmembrane region" description="Helical" evidence="18">
    <location>
        <begin position="124"/>
        <end position="144"/>
    </location>
</feature>
<keyword evidence="10" id="KW-0479">Metal-binding</keyword>
<feature type="transmembrane region" description="Helical" evidence="18">
    <location>
        <begin position="406"/>
        <end position="424"/>
    </location>
</feature>
<dbReference type="PANTHER" id="PTHR13872">
    <property type="entry name" value="DOLICHYL-DIPHOSPHOOLIGOSACCHARIDE--PROTEIN GLYCOSYLTRANSFERASE SUBUNIT"/>
    <property type="match status" value="1"/>
</dbReference>
<evidence type="ECO:0000256" key="10">
    <source>
        <dbReference type="ARBA" id="ARBA00022723"/>
    </source>
</evidence>
<dbReference type="InterPro" id="IPR048307">
    <property type="entry name" value="STT3_N"/>
</dbReference>
<evidence type="ECO:0000256" key="7">
    <source>
        <dbReference type="ARBA" id="ARBA00022676"/>
    </source>
</evidence>
<feature type="region of interest" description="Disordered" evidence="17">
    <location>
        <begin position="365"/>
        <end position="392"/>
    </location>
</feature>
<evidence type="ECO:0000256" key="3">
    <source>
        <dbReference type="ARBA" id="ARBA00004651"/>
    </source>
</evidence>
<evidence type="ECO:0000256" key="2">
    <source>
        <dbReference type="ARBA" id="ARBA00001946"/>
    </source>
</evidence>